<dbReference type="InterPro" id="IPR009061">
    <property type="entry name" value="DNA-bd_dom_put_sf"/>
</dbReference>
<sequence>MSERELKRDLAILPISVVRELTGLSDRQIRYYDQQELIAPQRGAGKQRRYSLNDIDRLIEIADYMDMGYTVADIHEMDAKKHRKAEPNTDVEMRKAFADELVRIGRFDNSRHF</sequence>
<comment type="caution">
    <text evidence="5">The sequence shown here is derived from an EMBL/GenBank/DDBJ whole genome shotgun (WGS) entry which is preliminary data.</text>
</comment>
<dbReference type="Proteomes" id="UP000051992">
    <property type="component" value="Unassembled WGS sequence"/>
</dbReference>
<dbReference type="CDD" id="cd01105">
    <property type="entry name" value="HTH_GlnR-like"/>
    <property type="match status" value="1"/>
</dbReference>
<evidence type="ECO:0000256" key="3">
    <source>
        <dbReference type="ARBA" id="ARBA00023125"/>
    </source>
</evidence>
<dbReference type="SUPFAM" id="SSF46955">
    <property type="entry name" value="Putative DNA-binding domain"/>
    <property type="match status" value="1"/>
</dbReference>
<dbReference type="RefSeq" id="WP_057745486.1">
    <property type="nucleotide sequence ID" value="NZ_BJLU01000002.1"/>
</dbReference>
<dbReference type="InterPro" id="IPR047057">
    <property type="entry name" value="MerR_fam"/>
</dbReference>
<accession>A0A0R2H9R2</accession>
<dbReference type="PANTHER" id="PTHR30204:SF65">
    <property type="entry name" value="HTH-TYPE TRANSCRIPTIONAL REGULATOR TNRA"/>
    <property type="match status" value="1"/>
</dbReference>
<dbReference type="OrthoDB" id="9806513at2"/>
<dbReference type="GO" id="GO:0003700">
    <property type="term" value="F:DNA-binding transcription factor activity"/>
    <property type="evidence" value="ECO:0007669"/>
    <property type="project" value="InterPro"/>
</dbReference>
<gene>
    <name evidence="5" type="ORF">IV50_GL000832</name>
</gene>
<protein>
    <submittedName>
        <fullName evidence="5">Glutamine synthetase repressor</fullName>
    </submittedName>
</protein>
<reference evidence="5 6" key="1">
    <citation type="journal article" date="2015" name="Genome Announc.">
        <title>Expanding the biotechnology potential of lactobacilli through comparative genomics of 213 strains and associated genera.</title>
        <authorList>
            <person name="Sun Z."/>
            <person name="Harris H.M."/>
            <person name="McCann A."/>
            <person name="Guo C."/>
            <person name="Argimon S."/>
            <person name="Zhang W."/>
            <person name="Yang X."/>
            <person name="Jeffery I.B."/>
            <person name="Cooney J.C."/>
            <person name="Kagawa T.F."/>
            <person name="Liu W."/>
            <person name="Song Y."/>
            <person name="Salvetti E."/>
            <person name="Wrobel A."/>
            <person name="Rasinkangas P."/>
            <person name="Parkhill J."/>
            <person name="Rea M.C."/>
            <person name="O'Sullivan O."/>
            <person name="Ritari J."/>
            <person name="Douillard F.P."/>
            <person name="Paul Ross R."/>
            <person name="Yang R."/>
            <person name="Briner A.E."/>
            <person name="Felis G.E."/>
            <person name="de Vos W.M."/>
            <person name="Barrangou R."/>
            <person name="Klaenhammer T.R."/>
            <person name="Caufield P.W."/>
            <person name="Cui Y."/>
            <person name="Zhang H."/>
            <person name="O'Toole P.W."/>
        </authorList>
    </citation>
    <scope>NUCLEOTIDE SEQUENCE [LARGE SCALE GENOMIC DNA]</scope>
    <source>
        <strain evidence="5 6">DSM 20410</strain>
    </source>
</reference>
<evidence type="ECO:0000313" key="6">
    <source>
        <dbReference type="Proteomes" id="UP000051992"/>
    </source>
</evidence>
<dbReference type="Pfam" id="PF13411">
    <property type="entry name" value="MerR_1"/>
    <property type="match status" value="1"/>
</dbReference>
<dbReference type="AlphaFoldDB" id="A0A0R2H9R2"/>
<dbReference type="PATRIC" id="fig|1629.5.peg.839"/>
<dbReference type="PROSITE" id="PS50937">
    <property type="entry name" value="HTH_MERR_2"/>
    <property type="match status" value="1"/>
</dbReference>
<keyword evidence="3" id="KW-0238">DNA-binding</keyword>
<evidence type="ECO:0000256" key="4">
    <source>
        <dbReference type="ARBA" id="ARBA00023163"/>
    </source>
</evidence>
<dbReference type="EMBL" id="JQBM01000002">
    <property type="protein sequence ID" value="KRN46554.1"/>
    <property type="molecule type" value="Genomic_DNA"/>
</dbReference>
<proteinExistence type="predicted"/>
<evidence type="ECO:0000256" key="1">
    <source>
        <dbReference type="ARBA" id="ARBA00022491"/>
    </source>
</evidence>
<organism evidence="5 6">
    <name type="scientific">Weissella viridescens</name>
    <name type="common">Lactobacillus viridescens</name>
    <dbReference type="NCBI Taxonomy" id="1629"/>
    <lineage>
        <taxon>Bacteria</taxon>
        <taxon>Bacillati</taxon>
        <taxon>Bacillota</taxon>
        <taxon>Bacilli</taxon>
        <taxon>Lactobacillales</taxon>
        <taxon>Lactobacillaceae</taxon>
        <taxon>Weissella</taxon>
    </lineage>
</organism>
<evidence type="ECO:0000313" key="5">
    <source>
        <dbReference type="EMBL" id="KRN46554.1"/>
    </source>
</evidence>
<dbReference type="InterPro" id="IPR000551">
    <property type="entry name" value="MerR-type_HTH_dom"/>
</dbReference>
<dbReference type="Gene3D" id="1.10.1660.10">
    <property type="match status" value="1"/>
</dbReference>
<dbReference type="PANTHER" id="PTHR30204">
    <property type="entry name" value="REDOX-CYCLING DRUG-SENSING TRANSCRIPTIONAL ACTIVATOR SOXR"/>
    <property type="match status" value="1"/>
</dbReference>
<name>A0A0R2H9R2_WEIVI</name>
<keyword evidence="2" id="KW-0805">Transcription regulation</keyword>
<dbReference type="GO" id="GO:0003677">
    <property type="term" value="F:DNA binding"/>
    <property type="evidence" value="ECO:0007669"/>
    <property type="project" value="UniProtKB-KW"/>
</dbReference>
<dbReference type="SMART" id="SM00422">
    <property type="entry name" value="HTH_MERR"/>
    <property type="match status" value="1"/>
</dbReference>
<keyword evidence="6" id="KW-1185">Reference proteome</keyword>
<keyword evidence="1" id="KW-0678">Repressor</keyword>
<keyword evidence="4" id="KW-0804">Transcription</keyword>
<evidence type="ECO:0000256" key="2">
    <source>
        <dbReference type="ARBA" id="ARBA00023015"/>
    </source>
</evidence>